<organism evidence="1 2">
    <name type="scientific">Novosphingobium resinovorum</name>
    <dbReference type="NCBI Taxonomy" id="158500"/>
    <lineage>
        <taxon>Bacteria</taxon>
        <taxon>Pseudomonadati</taxon>
        <taxon>Pseudomonadota</taxon>
        <taxon>Alphaproteobacteria</taxon>
        <taxon>Sphingomonadales</taxon>
        <taxon>Sphingomonadaceae</taxon>
        <taxon>Novosphingobium</taxon>
    </lineage>
</organism>
<protein>
    <submittedName>
        <fullName evidence="1">Uncharacterized protein</fullName>
    </submittedName>
</protein>
<dbReference type="AlphaFoldDB" id="A0A1D8A5V9"/>
<evidence type="ECO:0000313" key="2">
    <source>
        <dbReference type="Proteomes" id="UP000094626"/>
    </source>
</evidence>
<dbReference type="Proteomes" id="UP000094626">
    <property type="component" value="Chromosome"/>
</dbReference>
<sequence length="103" mass="11161">MVASVAGVFLETVAGKAGPLPVDVCFSCAGGARYEGIQVWVMVKYGKDKWGGDNFPVTMMFNDGERRGALQVAHDNTLRTPIGIPMIQVVQARMFSLCRKPKA</sequence>
<proteinExistence type="predicted"/>
<accession>A0A1D8A5V9</accession>
<reference evidence="2" key="1">
    <citation type="journal article" date="2017" name="J. Biotechnol.">
        <title>Complete genome sequence of Novosphingobium resinovorum SA1, a versatile xenobiotic-degrading bacterium capable of utilizing sulfanilic acid.</title>
        <authorList>
            <person name="Hegedus B."/>
            <person name="Kos P.B."/>
            <person name="Balint B."/>
            <person name="Maroti G."/>
            <person name="Gan H.M."/>
            <person name="Perei K."/>
            <person name="Rakhely G."/>
        </authorList>
    </citation>
    <scope>NUCLEOTIDE SEQUENCE [LARGE SCALE GENOMIC DNA]</scope>
    <source>
        <strain evidence="2">SA1</strain>
    </source>
</reference>
<dbReference type="EMBL" id="CP017075">
    <property type="protein sequence ID" value="AOR77472.1"/>
    <property type="molecule type" value="Genomic_DNA"/>
</dbReference>
<dbReference type="KEGG" id="nre:BES08_12430"/>
<gene>
    <name evidence="1" type="ORF">BES08_12430</name>
</gene>
<keyword evidence="2" id="KW-1185">Reference proteome</keyword>
<evidence type="ECO:0000313" key="1">
    <source>
        <dbReference type="EMBL" id="AOR77472.1"/>
    </source>
</evidence>
<name>A0A1D8A5V9_9SPHN</name>